<dbReference type="Gene3D" id="3.40.50.1470">
    <property type="entry name" value="Peptidyl-tRNA hydrolase"/>
    <property type="match status" value="1"/>
</dbReference>
<dbReference type="SUPFAM" id="SSF53178">
    <property type="entry name" value="Peptidyl-tRNA hydrolase-like"/>
    <property type="match status" value="1"/>
</dbReference>
<evidence type="ECO:0000256" key="2">
    <source>
        <dbReference type="ARBA" id="ARBA00022555"/>
    </source>
</evidence>
<evidence type="ECO:0000256" key="7">
    <source>
        <dbReference type="HAMAP-Rule" id="MF_00083"/>
    </source>
</evidence>
<keyword evidence="4 7" id="KW-0694">RNA-binding</keyword>
<evidence type="ECO:0000313" key="11">
    <source>
        <dbReference type="Proteomes" id="UP000290889"/>
    </source>
</evidence>
<dbReference type="NCBIfam" id="TIGR00447">
    <property type="entry name" value="pth"/>
    <property type="match status" value="1"/>
</dbReference>
<protein>
    <recommendedName>
        <fullName evidence="6 7">Peptidyl-tRNA hydrolase</fullName>
        <shortName evidence="7">Pth</shortName>
        <ecNumber evidence="1 7">3.1.1.29</ecNumber>
    </recommendedName>
</protein>
<accession>A0A411E6C8</accession>
<keyword evidence="2 7" id="KW-0820">tRNA-binding</keyword>
<dbReference type="InterPro" id="IPR036416">
    <property type="entry name" value="Pept_tRNA_hydro_sf"/>
</dbReference>
<dbReference type="EMBL" id="CP035544">
    <property type="protein sequence ID" value="QBA63188.1"/>
    <property type="molecule type" value="Genomic_DNA"/>
</dbReference>
<feature type="site" description="Stabilizes the basic form of H active site to accept a proton" evidence="7">
    <location>
        <position position="113"/>
    </location>
</feature>
<gene>
    <name evidence="7" type="primary">pth</name>
    <name evidence="10" type="ORF">EQY75_00620</name>
</gene>
<feature type="active site" description="Proton acceptor" evidence="7">
    <location>
        <position position="42"/>
    </location>
</feature>
<dbReference type="AlphaFoldDB" id="A0A411E6C8"/>
<keyword evidence="3 7" id="KW-0378">Hydrolase</keyword>
<name>A0A411E6C8_9FLAO</name>
<evidence type="ECO:0000256" key="6">
    <source>
        <dbReference type="ARBA" id="ARBA00050038"/>
    </source>
</evidence>
<dbReference type="EC" id="3.1.1.29" evidence="1 7"/>
<dbReference type="PROSITE" id="PS01195">
    <property type="entry name" value="PEPT_TRNA_HYDROL_1"/>
    <property type="match status" value="1"/>
</dbReference>
<keyword evidence="7" id="KW-0963">Cytoplasm</keyword>
<feature type="site" description="Discriminates between blocked and unblocked aminoacyl-tRNA" evidence="7">
    <location>
        <position position="32"/>
    </location>
</feature>
<dbReference type="InterPro" id="IPR001328">
    <property type="entry name" value="Pept_tRNA_hydro"/>
</dbReference>
<feature type="binding site" evidence="7">
    <location>
        <position position="37"/>
    </location>
    <ligand>
        <name>tRNA</name>
        <dbReference type="ChEBI" id="CHEBI:17843"/>
    </ligand>
</feature>
<dbReference type="OrthoDB" id="9800507at2"/>
<feature type="binding site" evidence="7">
    <location>
        <position position="134"/>
    </location>
    <ligand>
        <name>tRNA</name>
        <dbReference type="ChEBI" id="CHEBI:17843"/>
    </ligand>
</feature>
<dbReference type="Pfam" id="PF01195">
    <property type="entry name" value="Pept_tRNA_hydro"/>
    <property type="match status" value="1"/>
</dbReference>
<organism evidence="10 11">
    <name type="scientific">Muriicola soli</name>
    <dbReference type="NCBI Taxonomy" id="2507538"/>
    <lineage>
        <taxon>Bacteria</taxon>
        <taxon>Pseudomonadati</taxon>
        <taxon>Bacteroidota</taxon>
        <taxon>Flavobacteriia</taxon>
        <taxon>Flavobacteriales</taxon>
        <taxon>Flavobacteriaceae</taxon>
        <taxon>Muriicola</taxon>
    </lineage>
</organism>
<comment type="subcellular location">
    <subcellularLocation>
        <location evidence="7">Cytoplasm</location>
    </subcellularLocation>
</comment>
<dbReference type="FunFam" id="3.40.50.1470:FF:000001">
    <property type="entry name" value="Peptidyl-tRNA hydrolase"/>
    <property type="match status" value="1"/>
</dbReference>
<evidence type="ECO:0000256" key="9">
    <source>
        <dbReference type="RuleBase" id="RU004320"/>
    </source>
</evidence>
<dbReference type="PANTHER" id="PTHR17224:SF1">
    <property type="entry name" value="PEPTIDYL-TRNA HYDROLASE"/>
    <property type="match status" value="1"/>
</dbReference>
<comment type="catalytic activity">
    <reaction evidence="7 8">
        <text>an N-acyl-L-alpha-aminoacyl-tRNA + H2O = an N-acyl-L-amino acid + a tRNA + H(+)</text>
        <dbReference type="Rhea" id="RHEA:54448"/>
        <dbReference type="Rhea" id="RHEA-COMP:10123"/>
        <dbReference type="Rhea" id="RHEA-COMP:13883"/>
        <dbReference type="ChEBI" id="CHEBI:15377"/>
        <dbReference type="ChEBI" id="CHEBI:15378"/>
        <dbReference type="ChEBI" id="CHEBI:59874"/>
        <dbReference type="ChEBI" id="CHEBI:78442"/>
        <dbReference type="ChEBI" id="CHEBI:138191"/>
        <dbReference type="EC" id="3.1.1.29"/>
    </reaction>
</comment>
<feature type="binding site" evidence="7">
    <location>
        <position position="88"/>
    </location>
    <ligand>
        <name>tRNA</name>
        <dbReference type="ChEBI" id="CHEBI:17843"/>
    </ligand>
</feature>
<dbReference type="GO" id="GO:0000049">
    <property type="term" value="F:tRNA binding"/>
    <property type="evidence" value="ECO:0007669"/>
    <property type="project" value="UniProtKB-UniRule"/>
</dbReference>
<evidence type="ECO:0000256" key="5">
    <source>
        <dbReference type="ARBA" id="ARBA00038063"/>
    </source>
</evidence>
<evidence type="ECO:0000256" key="1">
    <source>
        <dbReference type="ARBA" id="ARBA00013260"/>
    </source>
</evidence>
<evidence type="ECO:0000256" key="3">
    <source>
        <dbReference type="ARBA" id="ARBA00022801"/>
    </source>
</evidence>
<comment type="function">
    <text evidence="7">Catalyzes the release of premature peptidyl moieties from peptidyl-tRNA molecules trapped in stalled 50S ribosomal subunits, and thus maintains levels of free tRNAs and 50S ribosomes.</text>
</comment>
<evidence type="ECO:0000313" key="10">
    <source>
        <dbReference type="EMBL" id="QBA63188.1"/>
    </source>
</evidence>
<dbReference type="KEGG" id="mur:EQY75_00620"/>
<feature type="binding site" evidence="7">
    <location>
        <position position="86"/>
    </location>
    <ligand>
        <name>tRNA</name>
        <dbReference type="ChEBI" id="CHEBI:17843"/>
    </ligand>
</feature>
<dbReference type="GO" id="GO:0005737">
    <property type="term" value="C:cytoplasm"/>
    <property type="evidence" value="ECO:0007669"/>
    <property type="project" value="UniProtKB-SubCell"/>
</dbReference>
<dbReference type="Proteomes" id="UP000290889">
    <property type="component" value="Chromosome"/>
</dbReference>
<comment type="subunit">
    <text evidence="7">Monomer.</text>
</comment>
<evidence type="ECO:0000256" key="8">
    <source>
        <dbReference type="RuleBase" id="RU000673"/>
    </source>
</evidence>
<dbReference type="RefSeq" id="WP_129601935.1">
    <property type="nucleotide sequence ID" value="NZ_CP035544.1"/>
</dbReference>
<comment type="similarity">
    <text evidence="5 7 9">Belongs to the PTH family.</text>
</comment>
<dbReference type="CDD" id="cd00462">
    <property type="entry name" value="PTH"/>
    <property type="match status" value="1"/>
</dbReference>
<keyword evidence="11" id="KW-1185">Reference proteome</keyword>
<dbReference type="InterPro" id="IPR018171">
    <property type="entry name" value="Pept_tRNA_hydro_CS"/>
</dbReference>
<sequence>MRSFLSFLFNRPSAVLNEKDEMKKFLITGLGNIGPEYDNTRHNIGFQILDHLASKKELTFVQNKLGSTAMFKIKGRSILLLKPATFMNRSGKAVHYWLEKEKIPKEHLLIVTDDINLPFGTLRLKTKGSDGGHNGLADVQQSLQTSQYNRLRFGLGSDFPKGRQVDYVLGKWEENEEKALPERLDRCTELIESFVLQGVNITMNTYNNT</sequence>
<dbReference type="GO" id="GO:0004045">
    <property type="term" value="F:peptidyl-tRNA hydrolase activity"/>
    <property type="evidence" value="ECO:0007669"/>
    <property type="project" value="UniProtKB-UniRule"/>
</dbReference>
<evidence type="ECO:0000256" key="4">
    <source>
        <dbReference type="ARBA" id="ARBA00022884"/>
    </source>
</evidence>
<dbReference type="GO" id="GO:0006515">
    <property type="term" value="P:protein quality control for misfolded or incompletely synthesized proteins"/>
    <property type="evidence" value="ECO:0007669"/>
    <property type="project" value="UniProtKB-UniRule"/>
</dbReference>
<proteinExistence type="inferred from homology"/>
<reference evidence="10 11" key="1">
    <citation type="submission" date="2019-01" db="EMBL/GenBank/DDBJ databases">
        <title>Muriicola soli sp. nov., isolated from soil.</title>
        <authorList>
            <person name="Kang H.J."/>
            <person name="Kim S.B."/>
        </authorList>
    </citation>
    <scope>NUCLEOTIDE SEQUENCE [LARGE SCALE GENOMIC DNA]</scope>
    <source>
        <strain evidence="10 11">MMS17-SY002</strain>
    </source>
</reference>
<dbReference type="GO" id="GO:0072344">
    <property type="term" value="P:rescue of stalled ribosome"/>
    <property type="evidence" value="ECO:0007669"/>
    <property type="project" value="UniProtKB-UniRule"/>
</dbReference>
<dbReference type="PANTHER" id="PTHR17224">
    <property type="entry name" value="PEPTIDYL-TRNA HYDROLASE"/>
    <property type="match status" value="1"/>
</dbReference>
<dbReference type="HAMAP" id="MF_00083">
    <property type="entry name" value="Pept_tRNA_hydro_bact"/>
    <property type="match status" value="1"/>
</dbReference>
<comment type="function">
    <text evidence="7">Hydrolyzes ribosome-free peptidyl-tRNAs (with 1 or more amino acids incorporated), which drop off the ribosome during protein synthesis, or as a result of ribosome stalling.</text>
</comment>